<accession>A0A7V7PLM7</accession>
<gene>
    <name evidence="3" type="ORF">F6X38_18450</name>
</gene>
<evidence type="ECO:0000259" key="2">
    <source>
        <dbReference type="Pfam" id="PF08906"/>
    </source>
</evidence>
<feature type="domain" description="GAD-related" evidence="1">
    <location>
        <begin position="20"/>
        <end position="104"/>
    </location>
</feature>
<evidence type="ECO:0000313" key="3">
    <source>
        <dbReference type="EMBL" id="KAB0677373.1"/>
    </source>
</evidence>
<name>A0A7V7PLM7_9HYPH</name>
<dbReference type="InterPro" id="IPR014983">
    <property type="entry name" value="GAD-rel"/>
</dbReference>
<dbReference type="EMBL" id="VZDO01000017">
    <property type="protein sequence ID" value="KAB0677373.1"/>
    <property type="molecule type" value="Genomic_DNA"/>
</dbReference>
<dbReference type="Proteomes" id="UP000432089">
    <property type="component" value="Unassembled WGS sequence"/>
</dbReference>
<organism evidence="3 4">
    <name type="scientific">Plantimonas leprariae</name>
    <dbReference type="NCBI Taxonomy" id="2615207"/>
    <lineage>
        <taxon>Bacteria</taxon>
        <taxon>Pseudomonadati</taxon>
        <taxon>Pseudomonadota</taxon>
        <taxon>Alphaproteobacteria</taxon>
        <taxon>Hyphomicrobiales</taxon>
        <taxon>Aurantimonadaceae</taxon>
        <taxon>Plantimonas</taxon>
    </lineage>
</organism>
<protein>
    <submittedName>
        <fullName evidence="3">DUF1851 domain-containing protein</fullName>
    </submittedName>
</protein>
<reference evidence="3 4" key="1">
    <citation type="submission" date="2019-09" db="EMBL/GenBank/DDBJ databases">
        <title>YIM 132180 draft genome.</title>
        <authorList>
            <person name="Zhang K."/>
        </authorList>
    </citation>
    <scope>NUCLEOTIDE SEQUENCE [LARGE SCALE GENOMIC DNA]</scope>
    <source>
        <strain evidence="3 4">YIM 132180</strain>
    </source>
</reference>
<feature type="domain" description="T6SS immunity protein Tdi1 C-terminal" evidence="2">
    <location>
        <begin position="149"/>
        <end position="215"/>
    </location>
</feature>
<dbReference type="Pfam" id="PF08887">
    <property type="entry name" value="GAD-like"/>
    <property type="match status" value="1"/>
</dbReference>
<evidence type="ECO:0000313" key="4">
    <source>
        <dbReference type="Proteomes" id="UP000432089"/>
    </source>
</evidence>
<dbReference type="InterPro" id="IPR015002">
    <property type="entry name" value="T6SS_Tdi1_C"/>
</dbReference>
<keyword evidence="4" id="KW-1185">Reference proteome</keyword>
<dbReference type="AlphaFoldDB" id="A0A7V7PLM7"/>
<proteinExistence type="predicted"/>
<evidence type="ECO:0000259" key="1">
    <source>
        <dbReference type="Pfam" id="PF08887"/>
    </source>
</evidence>
<dbReference type="Pfam" id="PF08906">
    <property type="entry name" value="T6SS_Tdi1_C"/>
    <property type="match status" value="1"/>
</dbReference>
<comment type="caution">
    <text evidence="3">The sequence shown here is derived from an EMBL/GenBank/DDBJ whole genome shotgun (WGS) entry which is preliminary data.</text>
</comment>
<sequence>MTDIKADLQYAAAKIGPFARVRMPTEEQVARLGAELPPSLVWFLETYGFGECFDGLFRLSDAEPLRPVLALVFEADADLDHDDCSAVAYTAFGTVHLWSKRFGVLTVDLPAGQVFCQALAPTLFKGMAETPRIPHNDDRMTTALLPFEMDDVDYSDADDEPMFARCVEQHGPLEPDECYGFFPALAIAGPSGPKRRVENIRRVKALEHFAILAQLATFHLTRIGPNGFEEVRRIG</sequence>
<dbReference type="RefSeq" id="WP_150972257.1">
    <property type="nucleotide sequence ID" value="NZ_VZDO01000017.1"/>
</dbReference>